<dbReference type="AlphaFoldDB" id="A0ABD3VR04"/>
<comment type="caution">
    <text evidence="2">The sequence shown here is derived from an EMBL/GenBank/DDBJ whole genome shotgun (WGS) entry which is preliminary data.</text>
</comment>
<dbReference type="EMBL" id="JBJQND010000010">
    <property type="protein sequence ID" value="KAL3864021.1"/>
    <property type="molecule type" value="Genomic_DNA"/>
</dbReference>
<evidence type="ECO:0000313" key="2">
    <source>
        <dbReference type="EMBL" id="KAL3864021.1"/>
    </source>
</evidence>
<keyword evidence="3" id="KW-1185">Reference proteome</keyword>
<proteinExistence type="predicted"/>
<feature type="compositionally biased region" description="Polar residues" evidence="1">
    <location>
        <begin position="496"/>
        <end position="512"/>
    </location>
</feature>
<sequence>MSELDEASCSDEHESLSLTKSGEDSAEDNDLQENEDNDSQEEEKRLNAISIYRLIFDKVGKLKEHLNTSSFKQIDLNWNQETSGFNVELFAKSTESKCNLFLVMKNFMKDKNEREKSYTRETYILIAVNCDDRLNGAFAICTGAGHFTVKPFVDTTYAYSVSKKILDPTTVGQLKCRYLNGQIISIDKLFHKDRRGSYLPTVSNDSFFITEEFQAQIKVLNDSSLKFLSTLRSSVYVTRFRLKIMKCMYMGDMLCLMKELLYVHQSNDYKDDVNFGFLNYVKLVTFPELREKLDGQLETYLLEESNVNMNEFFMCHKNYEQWVKCEEVKLMVGKVPKSTWGSRPDISDIFVALGKERIELSSLEIKYKSGRTWRSDKLLNYIHGHIFLDTKYYFHIGKDWYEVDVEYIRKMEHTFFDVVKEKLLIEEDEGYLPLPWCSEKSPKKQINADHCIAFCKDVLRKELSEEEKTQMKKIDMTELLKSLTLQDDQREEASPSAGNDSANSGEGNNHPLSDSHVPVKDDNDVKSLQEKKKQSGSRKTKKIKYDVSKVKSTLSKIIGENESKLYLNCLTYGDEEKYNEMYYILLNKFLKENRHSSYSSLNDNCDPTAKFPTYLLGDKILVEGVELFDILKITKDKLYLYHVKEGFGQKTRDATSQIRISANLLSKARETNTIYNVFGKYYDQITNYKGDDETRIQLMNDLKGQKKEFLKLFVTKKIVKPFKELISDEQPIIQKDDIYTKMAAKSEEMKAEINLLCESLTSNSILVQKDNGFIVEKEFLHLLENNFLQICKRELTDSHAKTLFQILQKHRIPTVSVKSHIAKFELIRLAHDFTSFYPDFELSICQIRKP</sequence>
<gene>
    <name evidence="2" type="ORF">ACJMK2_005733</name>
</gene>
<protein>
    <submittedName>
        <fullName evidence="2">Uncharacterized protein</fullName>
    </submittedName>
</protein>
<feature type="region of interest" description="Disordered" evidence="1">
    <location>
        <begin position="1"/>
        <end position="43"/>
    </location>
</feature>
<dbReference type="Pfam" id="PF19614">
    <property type="entry name" value="DUF6119"/>
    <property type="match status" value="1"/>
</dbReference>
<dbReference type="InterPro" id="IPR026487">
    <property type="entry name" value="CHP04141"/>
</dbReference>
<reference evidence="2 3" key="1">
    <citation type="submission" date="2024-11" db="EMBL/GenBank/DDBJ databases">
        <title>Chromosome-level genome assembly of the freshwater bivalve Anodonta woodiana.</title>
        <authorList>
            <person name="Chen X."/>
        </authorList>
    </citation>
    <scope>NUCLEOTIDE SEQUENCE [LARGE SCALE GENOMIC DNA]</scope>
    <source>
        <strain evidence="2">MN2024</strain>
        <tissue evidence="2">Gills</tissue>
    </source>
</reference>
<feature type="region of interest" description="Disordered" evidence="1">
    <location>
        <begin position="485"/>
        <end position="540"/>
    </location>
</feature>
<organism evidence="2 3">
    <name type="scientific">Sinanodonta woodiana</name>
    <name type="common">Chinese pond mussel</name>
    <name type="synonym">Anodonta woodiana</name>
    <dbReference type="NCBI Taxonomy" id="1069815"/>
    <lineage>
        <taxon>Eukaryota</taxon>
        <taxon>Metazoa</taxon>
        <taxon>Spiralia</taxon>
        <taxon>Lophotrochozoa</taxon>
        <taxon>Mollusca</taxon>
        <taxon>Bivalvia</taxon>
        <taxon>Autobranchia</taxon>
        <taxon>Heteroconchia</taxon>
        <taxon>Palaeoheterodonta</taxon>
        <taxon>Unionida</taxon>
        <taxon>Unionoidea</taxon>
        <taxon>Unionidae</taxon>
        <taxon>Unioninae</taxon>
        <taxon>Sinanodonta</taxon>
    </lineage>
</organism>
<feature type="compositionally biased region" description="Acidic residues" evidence="1">
    <location>
        <begin position="24"/>
        <end position="41"/>
    </location>
</feature>
<feature type="compositionally biased region" description="Basic and acidic residues" evidence="1">
    <location>
        <begin position="517"/>
        <end position="533"/>
    </location>
</feature>
<accession>A0ABD3VR04</accession>
<evidence type="ECO:0000313" key="3">
    <source>
        <dbReference type="Proteomes" id="UP001634394"/>
    </source>
</evidence>
<dbReference type="Proteomes" id="UP001634394">
    <property type="component" value="Unassembled WGS sequence"/>
</dbReference>
<name>A0ABD3VR04_SINWO</name>
<evidence type="ECO:0000256" key="1">
    <source>
        <dbReference type="SAM" id="MobiDB-lite"/>
    </source>
</evidence>